<evidence type="ECO:0000256" key="1">
    <source>
        <dbReference type="SAM" id="SignalP"/>
    </source>
</evidence>
<dbReference type="EMBL" id="GGFL01014812">
    <property type="protein sequence ID" value="MBW78990.1"/>
    <property type="molecule type" value="Transcribed_RNA"/>
</dbReference>
<evidence type="ECO:0000313" key="2">
    <source>
        <dbReference type="EMBL" id="MBW78990.1"/>
    </source>
</evidence>
<reference evidence="2" key="1">
    <citation type="submission" date="2018-01" db="EMBL/GenBank/DDBJ databases">
        <title>An insight into the sialome of Amazonian anophelines.</title>
        <authorList>
            <person name="Ribeiro J.M."/>
            <person name="Scarpassa V."/>
            <person name="Calvo E."/>
        </authorList>
    </citation>
    <scope>NUCLEOTIDE SEQUENCE</scope>
</reference>
<feature type="chain" id="PRO_5014954264" description="Secreted protein" evidence="1">
    <location>
        <begin position="17"/>
        <end position="85"/>
    </location>
</feature>
<sequence>MLWNCCLRLFFVAISGFSCFIACSGSVCSIVSLHSKSRSGFDSHSSAAIESSGLIPNTLGLGFLSLCITDESQAAIDRRWLLFFI</sequence>
<feature type="signal peptide" evidence="1">
    <location>
        <begin position="1"/>
        <end position="16"/>
    </location>
</feature>
<evidence type="ECO:0008006" key="3">
    <source>
        <dbReference type="Google" id="ProtNLM"/>
    </source>
</evidence>
<keyword evidence="1" id="KW-0732">Signal</keyword>
<protein>
    <recommendedName>
        <fullName evidence="3">Secreted protein</fullName>
    </recommendedName>
</protein>
<accession>A0A2M4DN42</accession>
<name>A0A2M4DN42_ANODA</name>
<dbReference type="AlphaFoldDB" id="A0A2M4DN42"/>
<organism evidence="2">
    <name type="scientific">Anopheles darlingi</name>
    <name type="common">Mosquito</name>
    <dbReference type="NCBI Taxonomy" id="43151"/>
    <lineage>
        <taxon>Eukaryota</taxon>
        <taxon>Metazoa</taxon>
        <taxon>Ecdysozoa</taxon>
        <taxon>Arthropoda</taxon>
        <taxon>Hexapoda</taxon>
        <taxon>Insecta</taxon>
        <taxon>Pterygota</taxon>
        <taxon>Neoptera</taxon>
        <taxon>Endopterygota</taxon>
        <taxon>Diptera</taxon>
        <taxon>Nematocera</taxon>
        <taxon>Culicoidea</taxon>
        <taxon>Culicidae</taxon>
        <taxon>Anophelinae</taxon>
        <taxon>Anopheles</taxon>
    </lineage>
</organism>
<proteinExistence type="predicted"/>